<dbReference type="CDD" id="cd00083">
    <property type="entry name" value="bHLH_SF"/>
    <property type="match status" value="1"/>
</dbReference>
<dbReference type="PROSITE" id="PS50888">
    <property type="entry name" value="BHLH"/>
    <property type="match status" value="2"/>
</dbReference>
<dbReference type="AlphaFoldDB" id="A0A1I7V2F7"/>
<protein>
    <submittedName>
        <fullName evidence="5">BHLH domain-containing protein</fullName>
    </submittedName>
</protein>
<feature type="domain" description="BHLH" evidence="3">
    <location>
        <begin position="221"/>
        <end position="276"/>
    </location>
</feature>
<proteinExistence type="predicted"/>
<name>A0A1I7V2F7_9PELO</name>
<feature type="domain" description="BHLH" evidence="3">
    <location>
        <begin position="67"/>
        <end position="118"/>
    </location>
</feature>
<dbReference type="Pfam" id="PF00010">
    <property type="entry name" value="HLH"/>
    <property type="match status" value="2"/>
</dbReference>
<feature type="coiled-coil region" evidence="1">
    <location>
        <begin position="208"/>
        <end position="235"/>
    </location>
</feature>
<evidence type="ECO:0000259" key="3">
    <source>
        <dbReference type="PROSITE" id="PS50888"/>
    </source>
</evidence>
<dbReference type="SMART" id="SM00353">
    <property type="entry name" value="HLH"/>
    <property type="match status" value="2"/>
</dbReference>
<dbReference type="Proteomes" id="UP000095282">
    <property type="component" value="Unplaced"/>
</dbReference>
<evidence type="ECO:0000313" key="5">
    <source>
        <dbReference type="WBParaSite" id="Csp11.Scaffold630.g21726.t1"/>
    </source>
</evidence>
<feature type="region of interest" description="Disordered" evidence="2">
    <location>
        <begin position="62"/>
        <end position="83"/>
    </location>
</feature>
<feature type="region of interest" description="Disordered" evidence="2">
    <location>
        <begin position="359"/>
        <end position="391"/>
    </location>
</feature>
<evidence type="ECO:0000256" key="1">
    <source>
        <dbReference type="SAM" id="Coils"/>
    </source>
</evidence>
<dbReference type="GO" id="GO:0046983">
    <property type="term" value="F:protein dimerization activity"/>
    <property type="evidence" value="ECO:0007669"/>
    <property type="project" value="InterPro"/>
</dbReference>
<evidence type="ECO:0000313" key="4">
    <source>
        <dbReference type="Proteomes" id="UP000095282"/>
    </source>
</evidence>
<reference evidence="5" key="1">
    <citation type="submission" date="2016-11" db="UniProtKB">
        <authorList>
            <consortium name="WormBaseParasite"/>
        </authorList>
    </citation>
    <scope>IDENTIFICATION</scope>
</reference>
<accession>A0A1I7V2F7</accession>
<dbReference type="WBParaSite" id="Csp11.Scaffold630.g21726.t1">
    <property type="protein sequence ID" value="Csp11.Scaffold630.g21726.t1"/>
    <property type="gene ID" value="Csp11.Scaffold630.g21726"/>
</dbReference>
<keyword evidence="1" id="KW-0175">Coiled coil</keyword>
<feature type="compositionally biased region" description="Basic and acidic residues" evidence="2">
    <location>
        <begin position="381"/>
        <end position="391"/>
    </location>
</feature>
<dbReference type="Gene3D" id="4.10.280.10">
    <property type="entry name" value="Helix-loop-helix DNA-binding domain"/>
    <property type="match status" value="1"/>
</dbReference>
<feature type="compositionally biased region" description="Basic and acidic residues" evidence="2">
    <location>
        <begin position="74"/>
        <end position="83"/>
    </location>
</feature>
<dbReference type="InterPro" id="IPR036638">
    <property type="entry name" value="HLH_DNA-bd_sf"/>
</dbReference>
<sequence>MNPQEKPRKRHALLDSWIARAQNSFIILPSVRVLNTRLLSFYLSILTYWKMDSPVLSARNPTMPPAKPYHKKKAGEMKRRKETNGKFEELEQLVRNQWDGKLKQETVLRKAFNMVTKLKMADTNPHYSGFLNGFEQVKNIAVSSLITLKMDKKTTENYIKELEKILPEYNSSLKTIPEEEIIDVIGLDDTEEVLPASQDTFVPSETPVEEIVEKNETEEERRQRLHMEKEKVRRDGLTKAYQNLNKFIAENNLWNGNGKPEKIETVSVTINFIRSSQGKQWLDSQEFLLFLNGQHTGRVIAKILFSNFFQSDENLHIHRSTLEQFINLPVFPAPLHGPIQPPLLPLVPFLLHQQPDPQLPLLADSASPPVQDDQENVPPVDKPKFFRPFDV</sequence>
<keyword evidence="4" id="KW-1185">Reference proteome</keyword>
<dbReference type="SUPFAM" id="SSF47459">
    <property type="entry name" value="HLH, helix-loop-helix DNA-binding domain"/>
    <property type="match status" value="2"/>
</dbReference>
<organism evidence="4 5">
    <name type="scientific">Caenorhabditis tropicalis</name>
    <dbReference type="NCBI Taxonomy" id="1561998"/>
    <lineage>
        <taxon>Eukaryota</taxon>
        <taxon>Metazoa</taxon>
        <taxon>Ecdysozoa</taxon>
        <taxon>Nematoda</taxon>
        <taxon>Chromadorea</taxon>
        <taxon>Rhabditida</taxon>
        <taxon>Rhabditina</taxon>
        <taxon>Rhabditomorpha</taxon>
        <taxon>Rhabditoidea</taxon>
        <taxon>Rhabditidae</taxon>
        <taxon>Peloderinae</taxon>
        <taxon>Caenorhabditis</taxon>
    </lineage>
</organism>
<dbReference type="InterPro" id="IPR011598">
    <property type="entry name" value="bHLH_dom"/>
</dbReference>
<evidence type="ECO:0000256" key="2">
    <source>
        <dbReference type="SAM" id="MobiDB-lite"/>
    </source>
</evidence>